<organism evidence="1 2">
    <name type="scientific">Paenibacillus glycanilyticus</name>
    <dbReference type="NCBI Taxonomy" id="126569"/>
    <lineage>
        <taxon>Bacteria</taxon>
        <taxon>Bacillati</taxon>
        <taxon>Bacillota</taxon>
        <taxon>Bacilli</taxon>
        <taxon>Bacillales</taxon>
        <taxon>Paenibacillaceae</taxon>
        <taxon>Paenibacillus</taxon>
    </lineage>
</organism>
<dbReference type="Proteomes" id="UP001285921">
    <property type="component" value="Unassembled WGS sequence"/>
</dbReference>
<name>A0ABQ6NG09_9BACL</name>
<comment type="caution">
    <text evidence="1">The sequence shown here is derived from an EMBL/GenBank/DDBJ whole genome shotgun (WGS) entry which is preliminary data.</text>
</comment>
<proteinExistence type="predicted"/>
<dbReference type="EMBL" id="BTCL01000003">
    <property type="protein sequence ID" value="GMK43992.1"/>
    <property type="molecule type" value="Genomic_DNA"/>
</dbReference>
<evidence type="ECO:0000313" key="2">
    <source>
        <dbReference type="Proteomes" id="UP001285921"/>
    </source>
</evidence>
<gene>
    <name evidence="1" type="ORF">PghCCS26_11190</name>
</gene>
<protein>
    <submittedName>
        <fullName evidence="1">Uncharacterized protein</fullName>
    </submittedName>
</protein>
<sequence length="56" mass="6335">MLLKKSARTESGKGRECVEQIKNESRRYADCIIHNGGFNNLSCSLPIYDSAFLKLE</sequence>
<keyword evidence="2" id="KW-1185">Reference proteome</keyword>
<reference evidence="1 2" key="1">
    <citation type="submission" date="2023-05" db="EMBL/GenBank/DDBJ databases">
        <title>Draft genome of Paenibacillus sp. CCS26.</title>
        <authorList>
            <person name="Akita H."/>
            <person name="Shinto Y."/>
            <person name="Kimura Z."/>
        </authorList>
    </citation>
    <scope>NUCLEOTIDE SEQUENCE [LARGE SCALE GENOMIC DNA]</scope>
    <source>
        <strain evidence="1 2">CCS26</strain>
    </source>
</reference>
<accession>A0ABQ6NG09</accession>
<evidence type="ECO:0000313" key="1">
    <source>
        <dbReference type="EMBL" id="GMK43992.1"/>
    </source>
</evidence>